<evidence type="ECO:0000313" key="1">
    <source>
        <dbReference type="EMBL" id="ESK55708.1"/>
    </source>
</evidence>
<dbReference type="EMBL" id="AYEV01000014">
    <property type="protein sequence ID" value="ESK55708.1"/>
    <property type="molecule type" value="Genomic_DNA"/>
</dbReference>
<dbReference type="RefSeq" id="WP_018678793.1">
    <property type="nucleotide sequence ID" value="NZ_AYEV01000014.1"/>
</dbReference>
<sequence>MNFQSVIASYFDVISTGNYSNLHQIDLNLLELAASESLTEDFLFHPLIHTFDGLVLDDADTSNHHILLRRSPFEGYILYLSHDDRSKIVFSSLVELLHAADEAKITNKPLSELHPLVSPHEMEQKALSYLVRSLVKETDDDIEIALALIPSMDLLDIELLTELAKHDDFFVAEIVGDEIAKRPFLALQQVALLCSQHPHSQAAKAGVRALQAIGL</sequence>
<reference evidence="1 2" key="1">
    <citation type="submission" date="2013-10" db="EMBL/GenBank/DDBJ databases">
        <title>The Genome Sequence of Acinetobacter tjernbergiae CIP107465.</title>
        <authorList>
            <consortium name="The Broad Institute Genomics Platform"/>
            <consortium name="The Broad Institute Genome Sequencing Center for Infectious Disease"/>
            <person name="Cerqueira G."/>
            <person name="Feldgarden M."/>
            <person name="Courvalin P."/>
            <person name="Grillot-Courvalin C."/>
            <person name="Clermont D."/>
            <person name="Rocha E."/>
            <person name="Yoon E.-J."/>
            <person name="Nemec A."/>
            <person name="Young S.K."/>
            <person name="Zeng Q."/>
            <person name="Gargeya S."/>
            <person name="Fitzgerald M."/>
            <person name="Abouelleil A."/>
            <person name="Alvarado L."/>
            <person name="Berlin A.M."/>
            <person name="Chapman S.B."/>
            <person name="Gainer-Dewar J."/>
            <person name="Goldberg J."/>
            <person name="Gnerre S."/>
            <person name="Griggs A."/>
            <person name="Gujja S."/>
            <person name="Hansen M."/>
            <person name="Howarth C."/>
            <person name="Imamovic A."/>
            <person name="Ireland A."/>
            <person name="Larimer J."/>
            <person name="McCowan C."/>
            <person name="Murphy C."/>
            <person name="Pearson M."/>
            <person name="Poon T.W."/>
            <person name="Priest M."/>
            <person name="Roberts A."/>
            <person name="Saif S."/>
            <person name="Shea T."/>
            <person name="Sykes S."/>
            <person name="Wortman J."/>
            <person name="Nusbaum C."/>
            <person name="Birren B."/>
        </authorList>
    </citation>
    <scope>NUCLEOTIDE SEQUENCE [LARGE SCALE GENOMIC DNA]</scope>
    <source>
        <strain evidence="1 2">CIP 107465</strain>
    </source>
</reference>
<gene>
    <name evidence="1" type="ORF">F990_01592</name>
</gene>
<dbReference type="OrthoDB" id="8859697at2"/>
<organism evidence="1 2">
    <name type="scientific">Acinetobacter tjernbergiae DSM 14971 = CIP 107465</name>
    <dbReference type="NCBI Taxonomy" id="1120928"/>
    <lineage>
        <taxon>Bacteria</taxon>
        <taxon>Pseudomonadati</taxon>
        <taxon>Pseudomonadota</taxon>
        <taxon>Gammaproteobacteria</taxon>
        <taxon>Moraxellales</taxon>
        <taxon>Moraxellaceae</taxon>
        <taxon>Acinetobacter</taxon>
    </lineage>
</organism>
<dbReference type="PATRIC" id="fig|1120928.5.peg.1622"/>
<protein>
    <submittedName>
        <fullName evidence="1">Uncharacterized protein</fullName>
    </submittedName>
</protein>
<dbReference type="Proteomes" id="UP000017404">
    <property type="component" value="Unassembled WGS sequence"/>
</dbReference>
<comment type="caution">
    <text evidence="1">The sequence shown here is derived from an EMBL/GenBank/DDBJ whole genome shotgun (WGS) entry which is preliminary data.</text>
</comment>
<name>V2ULU8_9GAMM</name>
<proteinExistence type="predicted"/>
<evidence type="ECO:0000313" key="2">
    <source>
        <dbReference type="Proteomes" id="UP000017404"/>
    </source>
</evidence>
<accession>V2ULU8</accession>
<dbReference type="eggNOG" id="ENOG50348BA">
    <property type="taxonomic scope" value="Bacteria"/>
</dbReference>
<keyword evidence="2" id="KW-1185">Reference proteome</keyword>
<dbReference type="AlphaFoldDB" id="V2ULU8"/>